<evidence type="ECO:0000259" key="3">
    <source>
        <dbReference type="PROSITE" id="PS50076"/>
    </source>
</evidence>
<reference evidence="4 5" key="1">
    <citation type="submission" date="2022-04" db="EMBL/GenBank/DDBJ databases">
        <title>Positive selection, recombination, and allopatry shape intraspecific diversity of widespread and dominant cyanobacteria.</title>
        <authorList>
            <person name="Wei J."/>
            <person name="Shu W."/>
            <person name="Hu C."/>
        </authorList>
    </citation>
    <scope>NUCLEOTIDE SEQUENCE [LARGE SCALE GENOMIC DNA]</scope>
    <source>
        <strain evidence="4 5">GB2-A5</strain>
    </source>
</reference>
<comment type="caution">
    <text evidence="4">The sequence shown here is derived from an EMBL/GenBank/DDBJ whole genome shotgun (WGS) entry which is preliminary data.</text>
</comment>
<dbReference type="Pfam" id="PF00226">
    <property type="entry name" value="DnaJ"/>
    <property type="match status" value="1"/>
</dbReference>
<dbReference type="InterPro" id="IPR044685">
    <property type="entry name" value="CPD1-like"/>
</dbReference>
<accession>A0ABV0JWL9</accession>
<keyword evidence="5" id="KW-1185">Reference proteome</keyword>
<dbReference type="Proteomes" id="UP001442494">
    <property type="component" value="Unassembled WGS sequence"/>
</dbReference>
<dbReference type="PANTHER" id="PTHR33925">
    <property type="entry name" value="PLASTID DIVISION PROTEIN CDP1, CHLOROPLASTIC-RELATED"/>
    <property type="match status" value="1"/>
</dbReference>
<name>A0ABV0JWL9_9CYAN</name>
<dbReference type="CDD" id="cd06257">
    <property type="entry name" value="DnaJ"/>
    <property type="match status" value="1"/>
</dbReference>
<keyword evidence="2" id="KW-0472">Membrane</keyword>
<dbReference type="InterPro" id="IPR001623">
    <property type="entry name" value="DnaJ_domain"/>
</dbReference>
<evidence type="ECO:0000313" key="5">
    <source>
        <dbReference type="Proteomes" id="UP001442494"/>
    </source>
</evidence>
<dbReference type="InterPro" id="IPR057137">
    <property type="entry name" value="CDP1-like_a_solenoid_2"/>
</dbReference>
<dbReference type="Gene3D" id="1.10.287.110">
    <property type="entry name" value="DnaJ domain"/>
    <property type="match status" value="1"/>
</dbReference>
<gene>
    <name evidence="4" type="ORF">NDI37_25675</name>
</gene>
<dbReference type="EMBL" id="JAMPKK010000090">
    <property type="protein sequence ID" value="MEP0867838.1"/>
    <property type="molecule type" value="Genomic_DNA"/>
</dbReference>
<dbReference type="PANTHER" id="PTHR33925:SF1">
    <property type="entry name" value="PROTEIN ACCUMULATION AND REPLICATION OF CHLOROPLASTS 6, CHLOROPLASTIC"/>
    <property type="match status" value="1"/>
</dbReference>
<dbReference type="SUPFAM" id="SSF46565">
    <property type="entry name" value="Chaperone J-domain"/>
    <property type="match status" value="1"/>
</dbReference>
<dbReference type="RefSeq" id="WP_190422896.1">
    <property type="nucleotide sequence ID" value="NZ_JAMPKK010000090.1"/>
</dbReference>
<evidence type="ECO:0000256" key="2">
    <source>
        <dbReference type="SAM" id="Phobius"/>
    </source>
</evidence>
<feature type="region of interest" description="Disordered" evidence="1">
    <location>
        <begin position="513"/>
        <end position="576"/>
    </location>
</feature>
<dbReference type="InterPro" id="IPR025344">
    <property type="entry name" value="CDP1-like_IMS"/>
</dbReference>
<dbReference type="InterPro" id="IPR036869">
    <property type="entry name" value="J_dom_sf"/>
</dbReference>
<evidence type="ECO:0000313" key="4">
    <source>
        <dbReference type="EMBL" id="MEP0867838.1"/>
    </source>
</evidence>
<feature type="domain" description="J" evidence="3">
    <location>
        <begin position="6"/>
        <end position="70"/>
    </location>
</feature>
<dbReference type="InterPro" id="IPR058032">
    <property type="entry name" value="CDP1-like_a_solenoid_1"/>
</dbReference>
<feature type="transmembrane region" description="Helical" evidence="2">
    <location>
        <begin position="584"/>
        <end position="609"/>
    </location>
</feature>
<sequence>MRIPLDYYRILGLPIQATAEQLQQAYRDRALQLPRREYSEITIAARKQLLDEAYTVLCDPEQRAAYDATFLGNVEPRTEINEAPAKADVDPYTPSVEIQSEQFVGALLILQELGEYELVLKLGRPFLSRASISLEKGRLGDPELVQPDIVLTLALACLELGREQWQQGQYENAATSLETGQELLLREGLFASVRGEIQADLYKLRPYRILELLSASEEKVAERRKGLQHLQEMLQERGGIDGTGEDQSGLSIDDFLRFIQQLRSYLTASEQQNLFEAEARRPSAVATYLAVYALLGRGFAERQPALIRQAKQMLMRLGKRQDVHLEQAVCALLLGQTEEASRALELSQEYEPLAFIREHSQGAPDLLPGLCLYGERWLQTEVFPHFRDLASVRASLKDYFADDQVQAYLEELPVEEDVTNEWAVMPTQQVSYAAAPPGRSVSDPPGFRKPVGVESSNNGASREETRENAEDSYVSPPLEPTAASRLASMTATIDRPQANGASPLPTAERIVIPSPETNGKDIGLAGDSSARSRKNGKAEARNATFTSRLRRTDSGSKASPTGGDLSTRRASRTSKLRSPKSGRLILLLIAGILGAGVLLMLLVATFNWLQKTLGSFSEPELVGEQPMVQLAAPPIPIPEPGSQLIAPSGPLNEETARQVIQIWLSSKADAFGSEHNVDKLQQILVDPALSRWQRNAQTVKNTNSYRKYQHKVEVTSVQTGDTNPDQASVDAQVNEAVDSYRAGEQNKVNSSDESLRVRYDLVRRDGQWLIKDMTVLK</sequence>
<dbReference type="Pfam" id="PF13355">
    <property type="entry name" value="ARC6-like_IMS"/>
    <property type="match status" value="1"/>
</dbReference>
<dbReference type="PROSITE" id="PS50076">
    <property type="entry name" value="DNAJ_2"/>
    <property type="match status" value="1"/>
</dbReference>
<evidence type="ECO:0000256" key="1">
    <source>
        <dbReference type="SAM" id="MobiDB-lite"/>
    </source>
</evidence>
<protein>
    <submittedName>
        <fullName evidence="4">IMS domain-containing protein</fullName>
    </submittedName>
</protein>
<dbReference type="SMART" id="SM00271">
    <property type="entry name" value="DnaJ"/>
    <property type="match status" value="1"/>
</dbReference>
<keyword evidence="2" id="KW-0812">Transmembrane</keyword>
<dbReference type="Pfam" id="PF23468">
    <property type="entry name" value="ARC6"/>
    <property type="match status" value="1"/>
</dbReference>
<dbReference type="Pfam" id="PF25515">
    <property type="entry name" value="Arm_PDR"/>
    <property type="match status" value="1"/>
</dbReference>
<organism evidence="4 5">
    <name type="scientific">Funiculus sociatus GB2-A5</name>
    <dbReference type="NCBI Taxonomy" id="2933946"/>
    <lineage>
        <taxon>Bacteria</taxon>
        <taxon>Bacillati</taxon>
        <taxon>Cyanobacteriota</taxon>
        <taxon>Cyanophyceae</taxon>
        <taxon>Coleofasciculales</taxon>
        <taxon>Coleofasciculaceae</taxon>
        <taxon>Funiculus</taxon>
    </lineage>
</organism>
<proteinExistence type="predicted"/>
<keyword evidence="2" id="KW-1133">Transmembrane helix</keyword>
<feature type="region of interest" description="Disordered" evidence="1">
    <location>
        <begin position="434"/>
        <end position="479"/>
    </location>
</feature>